<evidence type="ECO:0000313" key="1">
    <source>
        <dbReference type="EMBL" id="AKB16293.1"/>
    </source>
</evidence>
<dbReference type="KEGG" id="mthe:MSTHC_1975"/>
<dbReference type="AlphaFoldDB" id="A0A0E3KRV4"/>
<dbReference type="HOGENOM" id="CLU_191923_0_0_2"/>
<protein>
    <submittedName>
        <fullName evidence="1">Uncharacterized protein</fullName>
    </submittedName>
</protein>
<name>A0A0E3KRV4_METTE</name>
<dbReference type="GeneID" id="41603339"/>
<dbReference type="PATRIC" id="fig|1434121.4.peg.2409"/>
<sequence>MEKPKLSDNAKGKVPQFVKLVKEELQKKNINVSEKDLESSLLEAQERLGCEQCANGARW</sequence>
<dbReference type="RefSeq" id="WP_148704507.1">
    <property type="nucleotide sequence ID" value="NZ_CP009502.1"/>
</dbReference>
<organism evidence="1 2">
    <name type="scientific">Methanosarcina thermophila CHTI-55</name>
    <dbReference type="NCBI Taxonomy" id="1434121"/>
    <lineage>
        <taxon>Archaea</taxon>
        <taxon>Methanobacteriati</taxon>
        <taxon>Methanobacteriota</taxon>
        <taxon>Stenosarchaea group</taxon>
        <taxon>Methanomicrobia</taxon>
        <taxon>Methanosarcinales</taxon>
        <taxon>Methanosarcinaceae</taxon>
        <taxon>Methanosarcina</taxon>
    </lineage>
</organism>
<accession>A0A0E3KRV4</accession>
<gene>
    <name evidence="1" type="ORF">MSTHC_1975</name>
</gene>
<dbReference type="Proteomes" id="UP000056925">
    <property type="component" value="Chromosome"/>
</dbReference>
<dbReference type="EMBL" id="CP009502">
    <property type="protein sequence ID" value="AKB16293.1"/>
    <property type="molecule type" value="Genomic_DNA"/>
</dbReference>
<evidence type="ECO:0000313" key="2">
    <source>
        <dbReference type="Proteomes" id="UP000056925"/>
    </source>
</evidence>
<proteinExistence type="predicted"/>
<reference evidence="1 2" key="1">
    <citation type="submission" date="2014-07" db="EMBL/GenBank/DDBJ databases">
        <title>Methanogenic archaea and the global carbon cycle.</title>
        <authorList>
            <person name="Henriksen J.R."/>
            <person name="Luke J."/>
            <person name="Reinhart S."/>
            <person name="Benedict M.N."/>
            <person name="Youngblut N.D."/>
            <person name="Metcalf M.E."/>
            <person name="Whitaker R.J."/>
            <person name="Metcalf W.W."/>
        </authorList>
    </citation>
    <scope>NUCLEOTIDE SEQUENCE [LARGE SCALE GENOMIC DNA]</scope>
    <source>
        <strain evidence="1 2">CHTI-55</strain>
    </source>
</reference>